<feature type="compositionally biased region" description="Basic residues" evidence="1">
    <location>
        <begin position="163"/>
        <end position="176"/>
    </location>
</feature>
<feature type="compositionally biased region" description="Basic and acidic residues" evidence="1">
    <location>
        <begin position="96"/>
        <end position="119"/>
    </location>
</feature>
<dbReference type="Proteomes" id="UP001558713">
    <property type="component" value="Unassembled WGS sequence"/>
</dbReference>
<feature type="region of interest" description="Disordered" evidence="1">
    <location>
        <begin position="74"/>
        <end position="181"/>
    </location>
</feature>
<dbReference type="Pfam" id="PF08524">
    <property type="entry name" value="rRNA_processing"/>
    <property type="match status" value="1"/>
</dbReference>
<reference evidence="2 3" key="1">
    <citation type="submission" date="2024-04" db="EMBL/GenBank/DDBJ databases">
        <title>Genome assembly C_amara_ONT_v2.</title>
        <authorList>
            <person name="Yant L."/>
            <person name="Moore C."/>
            <person name="Slenker M."/>
        </authorList>
    </citation>
    <scope>NUCLEOTIDE SEQUENCE [LARGE SCALE GENOMIC DNA]</scope>
    <source>
        <tissue evidence="2">Leaf</tissue>
    </source>
</reference>
<accession>A0ABD0Z0Z8</accession>
<comment type="caution">
    <text evidence="2">The sequence shown here is derived from an EMBL/GenBank/DDBJ whole genome shotgun (WGS) entry which is preliminary data.</text>
</comment>
<dbReference type="AlphaFoldDB" id="A0ABD0Z0Z8"/>
<sequence length="200" mass="23624">MKKFNQRNEQETDTTNSSKLTEMKKKKNMKRLGGGGLSLQTFANLKSQNNRYNPSLIKKQKEFYKNAKYVSKFRKSMKQQNIHDQNETGQSRKQQNIHDHNETGESSKVNDNDDDDRQKGKPKKRIGVEDLYKKTKEEMDKVRLEREAAFQENKKAKEEAQSRRKIAKSKMMRRTQHGQPVMKYRIEHLLEQIKKSTGMD</sequence>
<feature type="compositionally biased region" description="Basic and acidic residues" evidence="1">
    <location>
        <begin position="126"/>
        <end position="162"/>
    </location>
</feature>
<keyword evidence="3" id="KW-1185">Reference proteome</keyword>
<feature type="region of interest" description="Disordered" evidence="1">
    <location>
        <begin position="1"/>
        <end position="37"/>
    </location>
</feature>
<evidence type="ECO:0008006" key="4">
    <source>
        <dbReference type="Google" id="ProtNLM"/>
    </source>
</evidence>
<protein>
    <recommendedName>
        <fullName evidence="4">rRNA-processing protein FYV7</fullName>
    </recommendedName>
</protein>
<dbReference type="EMBL" id="JBANAX010000926">
    <property type="protein sequence ID" value="KAL1188390.1"/>
    <property type="molecule type" value="Genomic_DNA"/>
</dbReference>
<name>A0ABD0Z0Z8_CARAN</name>
<dbReference type="PANTHER" id="PTHR15657">
    <property type="entry name" value="THYROID TRANSCRIPTION FACTOR 1-ASSOCIATED PROTEIN 26"/>
    <property type="match status" value="1"/>
</dbReference>
<dbReference type="InterPro" id="IPR013730">
    <property type="entry name" value="Fyv7/TAP26"/>
</dbReference>
<dbReference type="PANTHER" id="PTHR15657:SF1">
    <property type="entry name" value="THYROID TRANSCRIPTION FACTOR 1-ASSOCIATED PROTEIN 26"/>
    <property type="match status" value="1"/>
</dbReference>
<feature type="compositionally biased region" description="Basic and acidic residues" evidence="1">
    <location>
        <begin position="1"/>
        <end position="10"/>
    </location>
</feature>
<evidence type="ECO:0000256" key="1">
    <source>
        <dbReference type="SAM" id="MobiDB-lite"/>
    </source>
</evidence>
<gene>
    <name evidence="2" type="ORF">V5N11_031762</name>
</gene>
<organism evidence="2 3">
    <name type="scientific">Cardamine amara subsp. amara</name>
    <dbReference type="NCBI Taxonomy" id="228776"/>
    <lineage>
        <taxon>Eukaryota</taxon>
        <taxon>Viridiplantae</taxon>
        <taxon>Streptophyta</taxon>
        <taxon>Embryophyta</taxon>
        <taxon>Tracheophyta</taxon>
        <taxon>Spermatophyta</taxon>
        <taxon>Magnoliopsida</taxon>
        <taxon>eudicotyledons</taxon>
        <taxon>Gunneridae</taxon>
        <taxon>Pentapetalae</taxon>
        <taxon>rosids</taxon>
        <taxon>malvids</taxon>
        <taxon>Brassicales</taxon>
        <taxon>Brassicaceae</taxon>
        <taxon>Cardamineae</taxon>
        <taxon>Cardamine</taxon>
    </lineage>
</organism>
<evidence type="ECO:0000313" key="2">
    <source>
        <dbReference type="EMBL" id="KAL1188390.1"/>
    </source>
</evidence>
<evidence type="ECO:0000313" key="3">
    <source>
        <dbReference type="Proteomes" id="UP001558713"/>
    </source>
</evidence>
<feature type="compositionally biased region" description="Polar residues" evidence="1">
    <location>
        <begin position="78"/>
        <end position="94"/>
    </location>
</feature>
<proteinExistence type="predicted"/>